<keyword evidence="1" id="KW-0863">Zinc-finger</keyword>
<dbReference type="KEGG" id="dpte:113791203"/>
<dbReference type="GO" id="GO:0005829">
    <property type="term" value="C:cytosol"/>
    <property type="evidence" value="ECO:0007669"/>
    <property type="project" value="UniProtKB-UniRule"/>
</dbReference>
<comment type="pathway">
    <text evidence="1">Protein modification; protein ubiquitination.</text>
</comment>
<comment type="similarity">
    <text evidence="1">Belongs to the LTN1 family.</text>
</comment>
<reference evidence="4" key="1">
    <citation type="submission" date="2025-08" db="UniProtKB">
        <authorList>
            <consortium name="RefSeq"/>
        </authorList>
    </citation>
    <scope>IDENTIFICATION</scope>
    <source>
        <strain evidence="4">Airmid</strain>
    </source>
</reference>
<dbReference type="GO" id="GO:0072344">
    <property type="term" value="P:rescue of stalled ribosome"/>
    <property type="evidence" value="ECO:0007669"/>
    <property type="project" value="UniProtKB-UniRule"/>
</dbReference>
<keyword evidence="1" id="KW-0479">Metal-binding</keyword>
<comment type="catalytic activity">
    <reaction evidence="1">
        <text>S-ubiquitinyl-[E2 ubiquitin-conjugating enzyme]-L-cysteine + [acceptor protein]-L-lysine = [E2 ubiquitin-conjugating enzyme]-L-cysteine + N(6)-ubiquitinyl-[acceptor protein]-L-lysine.</text>
        <dbReference type="EC" id="2.3.2.27"/>
    </reaction>
</comment>
<dbReference type="RefSeq" id="XP_027196749.1">
    <property type="nucleotide sequence ID" value="XM_027340948.1"/>
</dbReference>
<evidence type="ECO:0000256" key="1">
    <source>
        <dbReference type="RuleBase" id="RU367090"/>
    </source>
</evidence>
<dbReference type="InParanoid" id="A0A6P6XXU3"/>
<feature type="domain" description="E3 ubiquitin-protein ligase listerin N-terminal" evidence="2">
    <location>
        <begin position="69"/>
        <end position="147"/>
    </location>
</feature>
<dbReference type="GO" id="GO:0008270">
    <property type="term" value="F:zinc ion binding"/>
    <property type="evidence" value="ECO:0007669"/>
    <property type="project" value="UniProtKB-KW"/>
</dbReference>
<evidence type="ECO:0000259" key="2">
    <source>
        <dbReference type="Pfam" id="PF22958"/>
    </source>
</evidence>
<dbReference type="UniPathway" id="UPA00143"/>
<dbReference type="GO" id="GO:0016567">
    <property type="term" value="P:protein ubiquitination"/>
    <property type="evidence" value="ECO:0007669"/>
    <property type="project" value="UniProtKB-UniPathway"/>
</dbReference>
<dbReference type="AlphaFoldDB" id="A0A6P6XXU3"/>
<evidence type="ECO:0000313" key="3">
    <source>
        <dbReference type="Proteomes" id="UP000515146"/>
    </source>
</evidence>
<dbReference type="OrthoDB" id="6108at2759"/>
<proteinExistence type="inferred from homology"/>
<keyword evidence="1" id="KW-0862">Zinc</keyword>
<dbReference type="GO" id="GO:0043023">
    <property type="term" value="F:ribosomal large subunit binding"/>
    <property type="evidence" value="ECO:0007669"/>
    <property type="project" value="TreeGrafter"/>
</dbReference>
<dbReference type="InterPro" id="IPR039795">
    <property type="entry name" value="LTN1/Rkr1"/>
</dbReference>
<dbReference type="GO" id="GO:0061630">
    <property type="term" value="F:ubiquitin protein ligase activity"/>
    <property type="evidence" value="ECO:0007669"/>
    <property type="project" value="UniProtKB-UniRule"/>
</dbReference>
<dbReference type="PANTHER" id="PTHR12389:SF0">
    <property type="entry name" value="E3 UBIQUITIN-PROTEIN LIGASE LISTERIN"/>
    <property type="match status" value="1"/>
</dbReference>
<keyword evidence="1" id="KW-0833">Ubl conjugation pathway</keyword>
<feature type="non-terminal residue" evidence="4">
    <location>
        <position position="150"/>
    </location>
</feature>
<organism evidence="3 4">
    <name type="scientific">Dermatophagoides pteronyssinus</name>
    <name type="common">European house dust mite</name>
    <dbReference type="NCBI Taxonomy" id="6956"/>
    <lineage>
        <taxon>Eukaryota</taxon>
        <taxon>Metazoa</taxon>
        <taxon>Ecdysozoa</taxon>
        <taxon>Arthropoda</taxon>
        <taxon>Chelicerata</taxon>
        <taxon>Arachnida</taxon>
        <taxon>Acari</taxon>
        <taxon>Acariformes</taxon>
        <taxon>Sarcoptiformes</taxon>
        <taxon>Astigmata</taxon>
        <taxon>Psoroptidia</taxon>
        <taxon>Analgoidea</taxon>
        <taxon>Pyroglyphidae</taxon>
        <taxon>Dermatophagoidinae</taxon>
        <taxon>Dermatophagoides</taxon>
    </lineage>
</organism>
<comment type="subunit">
    <text evidence="1">Component of the ribosome quality control complex (RQC).</text>
</comment>
<accession>A0A6P6XXU3</accession>
<comment type="function">
    <text evidence="1">E3 ubiquitin-protein ligase. Component of the ribosome quality control complex (RQC), a ribosome-associated complex that mediates ubiquitination and extraction of incompletely synthesized nascent chains for proteasomal degradation.</text>
</comment>
<dbReference type="InterPro" id="IPR054476">
    <property type="entry name" value="Ltn1_N"/>
</dbReference>
<protein>
    <recommendedName>
        <fullName evidence="1">E3 ubiquitin-protein ligase listerin</fullName>
        <ecNumber evidence="1">2.3.2.27</ecNumber>
    </recommendedName>
    <alternativeName>
        <fullName evidence="1">RING-type E3 ubiquitin transferase listerin</fullName>
    </alternativeName>
</protein>
<dbReference type="EC" id="2.3.2.27" evidence="1"/>
<dbReference type="PANTHER" id="PTHR12389">
    <property type="entry name" value="ZINC FINGER PROTEIN 294"/>
    <property type="match status" value="1"/>
</dbReference>
<keyword evidence="1" id="KW-0808">Transferase</keyword>
<name>A0A6P6XXU3_DERPT</name>
<evidence type="ECO:0000313" key="4">
    <source>
        <dbReference type="RefSeq" id="XP_027196749.1"/>
    </source>
</evidence>
<dbReference type="GO" id="GO:1990116">
    <property type="term" value="P:ribosome-associated ubiquitin-dependent protein catabolic process"/>
    <property type="evidence" value="ECO:0007669"/>
    <property type="project" value="UniProtKB-UniRule"/>
</dbReference>
<dbReference type="Pfam" id="PF22958">
    <property type="entry name" value="Ltn1_1st"/>
    <property type="match status" value="1"/>
</dbReference>
<sequence>MSNRTKGNVKPSNSERASRLLTTNKFLSFSEASKNLSSVYKATDGAGGGGGNSRQNDSITASAFDCEISSDFQQIFKHMAKKDVNTKIKALEEFVELCRQKNQNELLSIARFWFRLYRKLANSLEWNIRNASHETQYRFISSIDKNLIQE</sequence>
<keyword evidence="3" id="KW-1185">Reference proteome</keyword>
<gene>
    <name evidence="4" type="primary">LOC113791203</name>
</gene>
<dbReference type="Proteomes" id="UP000515146">
    <property type="component" value="Unplaced"/>
</dbReference>
<dbReference type="CTD" id="26046"/>
<dbReference type="GO" id="GO:1990112">
    <property type="term" value="C:RQC complex"/>
    <property type="evidence" value="ECO:0007669"/>
    <property type="project" value="UniProtKB-UniRule"/>
</dbReference>